<dbReference type="Proteomes" id="UP001324380">
    <property type="component" value="Chromosome"/>
</dbReference>
<organism evidence="2 3">
    <name type="scientific">Mucilaginibacter sabulilitoris</name>
    <dbReference type="NCBI Taxonomy" id="1173583"/>
    <lineage>
        <taxon>Bacteria</taxon>
        <taxon>Pseudomonadati</taxon>
        <taxon>Bacteroidota</taxon>
        <taxon>Sphingobacteriia</taxon>
        <taxon>Sphingobacteriales</taxon>
        <taxon>Sphingobacteriaceae</taxon>
        <taxon>Mucilaginibacter</taxon>
    </lineage>
</organism>
<proteinExistence type="predicted"/>
<dbReference type="EMBL" id="CP139558">
    <property type="protein sequence ID" value="WPU91781.1"/>
    <property type="molecule type" value="Genomic_DNA"/>
</dbReference>
<accession>A0ABZ0TF39</accession>
<sequence>MKNTFVFVAALLVICSFSAGDRAAIPTGRQGRPRQPEQELITQVHALDSSLTVLKQSLK</sequence>
<name>A0ABZ0TF39_9SPHI</name>
<evidence type="ECO:0000313" key="3">
    <source>
        <dbReference type="Proteomes" id="UP001324380"/>
    </source>
</evidence>
<evidence type="ECO:0000313" key="2">
    <source>
        <dbReference type="EMBL" id="WPU91781.1"/>
    </source>
</evidence>
<keyword evidence="3" id="KW-1185">Reference proteome</keyword>
<feature type="chain" id="PRO_5047431591" evidence="1">
    <location>
        <begin position="24"/>
        <end position="59"/>
    </location>
</feature>
<feature type="signal peptide" evidence="1">
    <location>
        <begin position="1"/>
        <end position="23"/>
    </location>
</feature>
<protein>
    <submittedName>
        <fullName evidence="2">Uncharacterized protein</fullName>
    </submittedName>
</protein>
<keyword evidence="1" id="KW-0732">Signal</keyword>
<reference evidence="2 3" key="1">
    <citation type="submission" date="2023-11" db="EMBL/GenBank/DDBJ databases">
        <title>Analysis of the Genomes of Mucilaginibacter gossypii cycad 4 and M. sabulilitoris SNA2: microbes with the potential for plant growth promotion.</title>
        <authorList>
            <person name="Hirsch A.M."/>
            <person name="Humm E."/>
            <person name="Rubbi M."/>
            <person name="Del Vecchio G."/>
            <person name="Ha S.M."/>
            <person name="Pellegrini M."/>
            <person name="Gunsalus R.P."/>
        </authorList>
    </citation>
    <scope>NUCLEOTIDE SEQUENCE [LARGE SCALE GENOMIC DNA]</scope>
    <source>
        <strain evidence="2 3">SNA2</strain>
    </source>
</reference>
<evidence type="ECO:0000256" key="1">
    <source>
        <dbReference type="SAM" id="SignalP"/>
    </source>
</evidence>
<gene>
    <name evidence="2" type="ORF">SNE25_20910</name>
</gene>
<dbReference type="RefSeq" id="WP_321560947.1">
    <property type="nucleotide sequence ID" value="NZ_CP139558.1"/>
</dbReference>